<dbReference type="EMBL" id="UZAN01045396">
    <property type="protein sequence ID" value="VDP82561.1"/>
    <property type="molecule type" value="Genomic_DNA"/>
</dbReference>
<proteinExistence type="predicted"/>
<accession>A0A183AM27</accession>
<name>A0A183AM27_9TREM</name>
<organism evidence="3">
    <name type="scientific">Echinostoma caproni</name>
    <dbReference type="NCBI Taxonomy" id="27848"/>
    <lineage>
        <taxon>Eukaryota</taxon>
        <taxon>Metazoa</taxon>
        <taxon>Spiralia</taxon>
        <taxon>Lophotrochozoa</taxon>
        <taxon>Platyhelminthes</taxon>
        <taxon>Trematoda</taxon>
        <taxon>Digenea</taxon>
        <taxon>Plagiorchiida</taxon>
        <taxon>Echinostomata</taxon>
        <taxon>Echinostomatoidea</taxon>
        <taxon>Echinostomatidae</taxon>
        <taxon>Echinostoma</taxon>
    </lineage>
</organism>
<evidence type="ECO:0000313" key="3">
    <source>
        <dbReference type="WBParaSite" id="ECPE_0000803401-mRNA-1"/>
    </source>
</evidence>
<keyword evidence="2" id="KW-1185">Reference proteome</keyword>
<reference evidence="3" key="1">
    <citation type="submission" date="2016-06" db="UniProtKB">
        <authorList>
            <consortium name="WormBaseParasite"/>
        </authorList>
    </citation>
    <scope>IDENTIFICATION</scope>
</reference>
<sequence>MQIPYYRFGMAVGIGEMSIVHPVLFALILLSDLLNSFRIVRASGRDDQWDALNRIPFVSIGSRRLSRISRADYDGRLRDSANKRLTGQICWTAEGGLERITLQFSDLSTKILRFELVATTN</sequence>
<dbReference type="AlphaFoldDB" id="A0A183AM27"/>
<gene>
    <name evidence="1" type="ORF">ECPE_LOCUS8012</name>
</gene>
<dbReference type="WBParaSite" id="ECPE_0000803401-mRNA-1">
    <property type="protein sequence ID" value="ECPE_0000803401-mRNA-1"/>
    <property type="gene ID" value="ECPE_0000803401"/>
</dbReference>
<evidence type="ECO:0000313" key="2">
    <source>
        <dbReference type="Proteomes" id="UP000272942"/>
    </source>
</evidence>
<reference evidence="1 2" key="2">
    <citation type="submission" date="2018-11" db="EMBL/GenBank/DDBJ databases">
        <authorList>
            <consortium name="Pathogen Informatics"/>
        </authorList>
    </citation>
    <scope>NUCLEOTIDE SEQUENCE [LARGE SCALE GENOMIC DNA]</scope>
    <source>
        <strain evidence="1 2">Egypt</strain>
    </source>
</reference>
<evidence type="ECO:0000313" key="1">
    <source>
        <dbReference type="EMBL" id="VDP82561.1"/>
    </source>
</evidence>
<protein>
    <submittedName>
        <fullName evidence="3">Transmembrane protein</fullName>
    </submittedName>
</protein>
<dbReference type="Proteomes" id="UP000272942">
    <property type="component" value="Unassembled WGS sequence"/>
</dbReference>